<name>J3MDE6_ORYBR</name>
<feature type="compositionally biased region" description="Basic and acidic residues" evidence="1">
    <location>
        <begin position="90"/>
        <end position="126"/>
    </location>
</feature>
<evidence type="ECO:0000256" key="2">
    <source>
        <dbReference type="SAM" id="SignalP"/>
    </source>
</evidence>
<feature type="signal peptide" evidence="2">
    <location>
        <begin position="1"/>
        <end position="22"/>
    </location>
</feature>
<dbReference type="EnsemblPlants" id="OB06G20400.1">
    <property type="protein sequence ID" value="OB06G20400.1"/>
    <property type="gene ID" value="OB06G20400"/>
</dbReference>
<feature type="region of interest" description="Disordered" evidence="1">
    <location>
        <begin position="78"/>
        <end position="126"/>
    </location>
</feature>
<evidence type="ECO:0000313" key="3">
    <source>
        <dbReference type="EnsemblPlants" id="OB06G20400.1"/>
    </source>
</evidence>
<accession>J3MDE6</accession>
<reference evidence="3" key="2">
    <citation type="submission" date="2013-04" db="UniProtKB">
        <authorList>
            <consortium name="EnsemblPlants"/>
        </authorList>
    </citation>
    <scope>IDENTIFICATION</scope>
</reference>
<dbReference type="HOGENOM" id="CLU_1799447_0_0_1"/>
<dbReference type="AlphaFoldDB" id="J3MDE6"/>
<sequence>MQRPIPVKFACLLLLLLHRVPTRQRDAAGVDRISALNATGAGRGDGEAPSRAGPRPGGGGTAPGGYCYNCSNECQRSKGVRSLIHRPRQKKTETKRPKREDQDRDREIRSRSRVEELGPRPRPNKTETKFLGLAFFSRPIGPEF</sequence>
<evidence type="ECO:0000256" key="1">
    <source>
        <dbReference type="SAM" id="MobiDB-lite"/>
    </source>
</evidence>
<feature type="region of interest" description="Disordered" evidence="1">
    <location>
        <begin position="37"/>
        <end position="66"/>
    </location>
</feature>
<proteinExistence type="predicted"/>
<dbReference type="Proteomes" id="UP000006038">
    <property type="component" value="Chromosome 6"/>
</dbReference>
<dbReference type="Gramene" id="OB06G20400.1">
    <property type="protein sequence ID" value="OB06G20400.1"/>
    <property type="gene ID" value="OB06G20400"/>
</dbReference>
<evidence type="ECO:0000313" key="4">
    <source>
        <dbReference type="Proteomes" id="UP000006038"/>
    </source>
</evidence>
<keyword evidence="2" id="KW-0732">Signal</keyword>
<feature type="chain" id="PRO_5003773721" evidence="2">
    <location>
        <begin position="23"/>
        <end position="144"/>
    </location>
</feature>
<keyword evidence="4" id="KW-1185">Reference proteome</keyword>
<reference evidence="3" key="1">
    <citation type="journal article" date="2013" name="Nat. Commun.">
        <title>Whole-genome sequencing of Oryza brachyantha reveals mechanisms underlying Oryza genome evolution.</title>
        <authorList>
            <person name="Chen J."/>
            <person name="Huang Q."/>
            <person name="Gao D."/>
            <person name="Wang J."/>
            <person name="Lang Y."/>
            <person name="Liu T."/>
            <person name="Li B."/>
            <person name="Bai Z."/>
            <person name="Luis Goicoechea J."/>
            <person name="Liang C."/>
            <person name="Chen C."/>
            <person name="Zhang W."/>
            <person name="Sun S."/>
            <person name="Liao Y."/>
            <person name="Zhang X."/>
            <person name="Yang L."/>
            <person name="Song C."/>
            <person name="Wang M."/>
            <person name="Shi J."/>
            <person name="Liu G."/>
            <person name="Liu J."/>
            <person name="Zhou H."/>
            <person name="Zhou W."/>
            <person name="Yu Q."/>
            <person name="An N."/>
            <person name="Chen Y."/>
            <person name="Cai Q."/>
            <person name="Wang B."/>
            <person name="Liu B."/>
            <person name="Min J."/>
            <person name="Huang Y."/>
            <person name="Wu H."/>
            <person name="Li Z."/>
            <person name="Zhang Y."/>
            <person name="Yin Y."/>
            <person name="Song W."/>
            <person name="Jiang J."/>
            <person name="Jackson S.A."/>
            <person name="Wing R.A."/>
            <person name="Wang J."/>
            <person name="Chen M."/>
        </authorList>
    </citation>
    <scope>NUCLEOTIDE SEQUENCE [LARGE SCALE GENOMIC DNA]</scope>
    <source>
        <strain evidence="3">cv. IRGC 101232</strain>
    </source>
</reference>
<organism evidence="3">
    <name type="scientific">Oryza brachyantha</name>
    <name type="common">malo sina</name>
    <dbReference type="NCBI Taxonomy" id="4533"/>
    <lineage>
        <taxon>Eukaryota</taxon>
        <taxon>Viridiplantae</taxon>
        <taxon>Streptophyta</taxon>
        <taxon>Embryophyta</taxon>
        <taxon>Tracheophyta</taxon>
        <taxon>Spermatophyta</taxon>
        <taxon>Magnoliopsida</taxon>
        <taxon>Liliopsida</taxon>
        <taxon>Poales</taxon>
        <taxon>Poaceae</taxon>
        <taxon>BOP clade</taxon>
        <taxon>Oryzoideae</taxon>
        <taxon>Oryzeae</taxon>
        <taxon>Oryzinae</taxon>
        <taxon>Oryza</taxon>
    </lineage>
</organism>
<protein>
    <submittedName>
        <fullName evidence="3">Uncharacterized protein</fullName>
    </submittedName>
</protein>